<dbReference type="EMBL" id="BAAAHD010000045">
    <property type="protein sequence ID" value="GAA0578069.1"/>
    <property type="molecule type" value="Genomic_DNA"/>
</dbReference>
<proteinExistence type="predicted"/>
<evidence type="ECO:0000313" key="2">
    <source>
        <dbReference type="EMBL" id="GAA0578069.1"/>
    </source>
</evidence>
<accession>A0ABN1EZ16</accession>
<protein>
    <submittedName>
        <fullName evidence="2">Uncharacterized protein</fullName>
    </submittedName>
</protein>
<sequence>MLSDHRVKTEVTEDGAAGLQPGGRGGAAGRDDGDPVAGAQPPVPAGMSRSRSSAGHADGGRVGGPFDRLRAGAPASQPDPSSHRDG</sequence>
<name>A0ABN1EZ16_9ACTN</name>
<gene>
    <name evidence="2" type="ORF">GCM10009546_45610</name>
</gene>
<reference evidence="2 3" key="1">
    <citation type="journal article" date="2019" name="Int. J. Syst. Evol. Microbiol.">
        <title>The Global Catalogue of Microorganisms (GCM) 10K type strain sequencing project: providing services to taxonomists for standard genome sequencing and annotation.</title>
        <authorList>
            <consortium name="The Broad Institute Genomics Platform"/>
            <consortium name="The Broad Institute Genome Sequencing Center for Infectious Disease"/>
            <person name="Wu L."/>
            <person name="Ma J."/>
        </authorList>
    </citation>
    <scope>NUCLEOTIDE SEQUENCE [LARGE SCALE GENOMIC DNA]</scope>
    <source>
        <strain evidence="2 3">JCM 10667</strain>
    </source>
</reference>
<keyword evidence="3" id="KW-1185">Reference proteome</keyword>
<organism evidence="2 3">
    <name type="scientific">Actinomadura livida</name>
    <dbReference type="NCBI Taxonomy" id="79909"/>
    <lineage>
        <taxon>Bacteria</taxon>
        <taxon>Bacillati</taxon>
        <taxon>Actinomycetota</taxon>
        <taxon>Actinomycetes</taxon>
        <taxon>Streptosporangiales</taxon>
        <taxon>Thermomonosporaceae</taxon>
        <taxon>Actinomadura</taxon>
    </lineage>
</organism>
<evidence type="ECO:0000313" key="3">
    <source>
        <dbReference type="Proteomes" id="UP001501427"/>
    </source>
</evidence>
<comment type="caution">
    <text evidence="2">The sequence shown here is derived from an EMBL/GenBank/DDBJ whole genome shotgun (WGS) entry which is preliminary data.</text>
</comment>
<dbReference type="Proteomes" id="UP001501427">
    <property type="component" value="Unassembled WGS sequence"/>
</dbReference>
<feature type="region of interest" description="Disordered" evidence="1">
    <location>
        <begin position="1"/>
        <end position="86"/>
    </location>
</feature>
<evidence type="ECO:0000256" key="1">
    <source>
        <dbReference type="SAM" id="MobiDB-lite"/>
    </source>
</evidence>
<feature type="compositionally biased region" description="Basic and acidic residues" evidence="1">
    <location>
        <begin position="1"/>
        <end position="11"/>
    </location>
</feature>